<evidence type="ECO:0008006" key="3">
    <source>
        <dbReference type="Google" id="ProtNLM"/>
    </source>
</evidence>
<dbReference type="AlphaFoldDB" id="A0A3N6PBW8"/>
<dbReference type="SUPFAM" id="SSF55486">
    <property type="entry name" value="Metalloproteases ('zincins'), catalytic domain"/>
    <property type="match status" value="1"/>
</dbReference>
<dbReference type="Gene3D" id="3.40.390.10">
    <property type="entry name" value="Collagenase (Catalytic Domain)"/>
    <property type="match status" value="1"/>
</dbReference>
<reference evidence="1 2" key="1">
    <citation type="journal article" date="2018" name="ACS Chem. Biol.">
        <title>Ketoreductase domain dysfunction expands chemodiversity: malyngamide biosynthesis in the cyanobacterium Okeania hirsuta.</title>
        <authorList>
            <person name="Moss N.A."/>
            <person name="Leao T."/>
            <person name="Rankin M."/>
            <person name="McCullough T.M."/>
            <person name="Qu P."/>
            <person name="Korobeynikov A."/>
            <person name="Smith J.L."/>
            <person name="Gerwick L."/>
            <person name="Gerwick W.H."/>
        </authorList>
    </citation>
    <scope>NUCLEOTIDE SEQUENCE [LARGE SCALE GENOMIC DNA]</scope>
    <source>
        <strain evidence="1 2">PAB10Feb10-1</strain>
    </source>
</reference>
<comment type="caution">
    <text evidence="1">The sequence shown here is derived from an EMBL/GenBank/DDBJ whole genome shotgun (WGS) entry which is preliminary data.</text>
</comment>
<dbReference type="GO" id="GO:0008237">
    <property type="term" value="F:metallopeptidase activity"/>
    <property type="evidence" value="ECO:0007669"/>
    <property type="project" value="InterPro"/>
</dbReference>
<keyword evidence="2" id="KW-1185">Reference proteome</keyword>
<dbReference type="RefSeq" id="WP_124154667.1">
    <property type="nucleotide sequence ID" value="NZ_CAWOLW010000468.1"/>
</dbReference>
<evidence type="ECO:0000313" key="2">
    <source>
        <dbReference type="Proteomes" id="UP000269154"/>
    </source>
</evidence>
<organism evidence="1 2">
    <name type="scientific">Okeania hirsuta</name>
    <dbReference type="NCBI Taxonomy" id="1458930"/>
    <lineage>
        <taxon>Bacteria</taxon>
        <taxon>Bacillati</taxon>
        <taxon>Cyanobacteriota</taxon>
        <taxon>Cyanophyceae</taxon>
        <taxon>Oscillatoriophycideae</taxon>
        <taxon>Oscillatoriales</taxon>
        <taxon>Microcoleaceae</taxon>
        <taxon>Okeania</taxon>
    </lineage>
</organism>
<gene>
    <name evidence="1" type="ORF">D5R40_11470</name>
</gene>
<dbReference type="NCBIfam" id="NF038122">
    <property type="entry name" value="metallo_LGF"/>
    <property type="match status" value="1"/>
</dbReference>
<dbReference type="InterPro" id="IPR024079">
    <property type="entry name" value="MetalloPept_cat_dom_sf"/>
</dbReference>
<proteinExistence type="predicted"/>
<evidence type="ECO:0000313" key="1">
    <source>
        <dbReference type="EMBL" id="RQH44536.1"/>
    </source>
</evidence>
<dbReference type="EMBL" id="RCBY01000052">
    <property type="protein sequence ID" value="RQH44536.1"/>
    <property type="molecule type" value="Genomic_DNA"/>
</dbReference>
<name>A0A3N6PBW8_9CYAN</name>
<protein>
    <recommendedName>
        <fullName evidence="3">PEP-CTERM sorting domain-containing protein</fullName>
    </recommendedName>
</protein>
<sequence>MKHSRLLALTVLSSVVSLYVKVPEVRALTINLTSTYNTQADIGFRKAADFWESQFTDDITVNINAGFEDLGENILGGALSTMAFTNYTSVWNTLLNDITSPYDTIAVSNLPPIPAFDLLINRTSDNPNFPPDFETPYLDNDGSENNSIIRMTTANAKALGFFVPPETFGDFDAEITFSSNFEYDFDNTDGITLETFDFEAIAIHEIGHALGFISGVDILDINSPPAGDMLFPGNAFTFVSPLDLYRYSDESFAQGALDWTADTREKYFSIDGGVTSEGTFSTGRFSGDGRQASH</sequence>
<dbReference type="OrthoDB" id="8198236at2"/>
<dbReference type="Proteomes" id="UP000269154">
    <property type="component" value="Unassembled WGS sequence"/>
</dbReference>
<accession>A0A3N6PBW8</accession>